<dbReference type="InterPro" id="IPR047057">
    <property type="entry name" value="MerR_fam"/>
</dbReference>
<evidence type="ECO:0000256" key="1">
    <source>
        <dbReference type="ARBA" id="ARBA00023125"/>
    </source>
</evidence>
<dbReference type="PANTHER" id="PTHR30204">
    <property type="entry name" value="REDOX-CYCLING DRUG-SENSING TRANSCRIPTIONAL ACTIVATOR SOXR"/>
    <property type="match status" value="1"/>
</dbReference>
<dbReference type="Gene3D" id="1.10.1660.10">
    <property type="match status" value="1"/>
</dbReference>
<protein>
    <submittedName>
        <fullName evidence="3">MerR family transcriptional regulator</fullName>
    </submittedName>
</protein>
<dbReference type="InterPro" id="IPR009061">
    <property type="entry name" value="DNA-bd_dom_put_sf"/>
</dbReference>
<dbReference type="PROSITE" id="PS50937">
    <property type="entry name" value="HTH_MERR_2"/>
    <property type="match status" value="1"/>
</dbReference>
<dbReference type="SUPFAM" id="SSF46955">
    <property type="entry name" value="Putative DNA-binding domain"/>
    <property type="match status" value="1"/>
</dbReference>
<dbReference type="InterPro" id="IPR000551">
    <property type="entry name" value="MerR-type_HTH_dom"/>
</dbReference>
<sequence>MTRGDRLQIGEIAARTGLSLKSIRYYEEMGLLTSVRSAGGFRLYTEDAVARVLLIMHMKPLDFSLADMKELLDAVDPFPGQERVPAGRAELRALVQRYRDEVDARTIKLRKRLSDAEAFGAQLSRQLDDLA</sequence>
<proteinExistence type="predicted"/>
<dbReference type="RefSeq" id="WP_340288060.1">
    <property type="nucleotide sequence ID" value="NZ_JBBEOI010000001.1"/>
</dbReference>
<comment type="caution">
    <text evidence="3">The sequence shown here is derived from an EMBL/GenBank/DDBJ whole genome shotgun (WGS) entry which is preliminary data.</text>
</comment>
<evidence type="ECO:0000259" key="2">
    <source>
        <dbReference type="PROSITE" id="PS50937"/>
    </source>
</evidence>
<reference evidence="4" key="1">
    <citation type="journal article" date="2019" name="Int. J. Syst. Evol. Microbiol.">
        <title>The Global Catalogue of Microorganisms (GCM) 10K type strain sequencing project: providing services to taxonomists for standard genome sequencing and annotation.</title>
        <authorList>
            <consortium name="The Broad Institute Genomics Platform"/>
            <consortium name="The Broad Institute Genome Sequencing Center for Infectious Disease"/>
            <person name="Wu L."/>
            <person name="Ma J."/>
        </authorList>
    </citation>
    <scope>NUCLEOTIDE SEQUENCE [LARGE SCALE GENOMIC DNA]</scope>
    <source>
        <strain evidence="4">NCAIM B.02333</strain>
    </source>
</reference>
<keyword evidence="4" id="KW-1185">Reference proteome</keyword>
<dbReference type="EMBL" id="JBHRWW010000006">
    <property type="protein sequence ID" value="MFC3688863.1"/>
    <property type="molecule type" value="Genomic_DNA"/>
</dbReference>
<gene>
    <name evidence="3" type="ORF">ACFOLH_10970</name>
</gene>
<dbReference type="PROSITE" id="PS00552">
    <property type="entry name" value="HTH_MERR_1"/>
    <property type="match status" value="1"/>
</dbReference>
<evidence type="ECO:0000313" key="3">
    <source>
        <dbReference type="EMBL" id="MFC3688863.1"/>
    </source>
</evidence>
<dbReference type="SMART" id="SM00422">
    <property type="entry name" value="HTH_MERR"/>
    <property type="match status" value="1"/>
</dbReference>
<keyword evidence="1" id="KW-0238">DNA-binding</keyword>
<evidence type="ECO:0000313" key="4">
    <source>
        <dbReference type="Proteomes" id="UP001595685"/>
    </source>
</evidence>
<accession>A0ABV7WG86</accession>
<dbReference type="PRINTS" id="PR00040">
    <property type="entry name" value="HTHMERR"/>
</dbReference>
<dbReference type="CDD" id="cd00592">
    <property type="entry name" value="HTH_MerR-like"/>
    <property type="match status" value="1"/>
</dbReference>
<name>A0ABV7WG86_9MICO</name>
<dbReference type="Pfam" id="PF13411">
    <property type="entry name" value="MerR_1"/>
    <property type="match status" value="1"/>
</dbReference>
<feature type="domain" description="HTH merR-type" evidence="2">
    <location>
        <begin position="6"/>
        <end position="74"/>
    </location>
</feature>
<organism evidence="3 4">
    <name type="scientific">Aquipuribacter hungaricus</name>
    <dbReference type="NCBI Taxonomy" id="545624"/>
    <lineage>
        <taxon>Bacteria</taxon>
        <taxon>Bacillati</taxon>
        <taxon>Actinomycetota</taxon>
        <taxon>Actinomycetes</taxon>
        <taxon>Micrococcales</taxon>
        <taxon>Intrasporangiaceae</taxon>
        <taxon>Aquipuribacter</taxon>
    </lineage>
</organism>
<dbReference type="Proteomes" id="UP001595685">
    <property type="component" value="Unassembled WGS sequence"/>
</dbReference>
<dbReference type="PANTHER" id="PTHR30204:SF93">
    <property type="entry name" value="HTH MERR-TYPE DOMAIN-CONTAINING PROTEIN"/>
    <property type="match status" value="1"/>
</dbReference>